<feature type="domain" description="Thioesterase" evidence="3">
    <location>
        <begin position="54"/>
        <end position="138"/>
    </location>
</feature>
<dbReference type="FunFam" id="3.10.129.10:FF:000033">
    <property type="entry name" value="acyl-coenzyme A thioesterase 13"/>
    <property type="match status" value="1"/>
</dbReference>
<evidence type="ECO:0000256" key="2">
    <source>
        <dbReference type="ARBA" id="ARBA00022801"/>
    </source>
</evidence>
<dbReference type="NCBIfam" id="TIGR00369">
    <property type="entry name" value="unchar_dom_1"/>
    <property type="match status" value="1"/>
</dbReference>
<sequence>MNSNKALETVRKILNFSIKRNGHDRVLEKVNITSVGNGQCIAEMVVEKQHTNAYGTLHGGFTASAVDILSSMAMLTHPRVVENIDSAPNSGVSVDIHISYLNSAKIGDRVVINSETIKLGRNLAFLKVTLLRKDDNVVIAQGTHTKFVG</sequence>
<dbReference type="InterPro" id="IPR006683">
    <property type="entry name" value="Thioestr_dom"/>
</dbReference>
<dbReference type="PANTHER" id="PTHR21660:SF1">
    <property type="entry name" value="ACYL-COENZYME A THIOESTERASE 13"/>
    <property type="match status" value="1"/>
</dbReference>
<name>A0A2H8U0T2_9HEMI</name>
<gene>
    <name evidence="4" type="primary">Acot13_0</name>
</gene>
<dbReference type="SUPFAM" id="SSF54637">
    <property type="entry name" value="Thioesterase/thiol ester dehydrase-isomerase"/>
    <property type="match status" value="1"/>
</dbReference>
<comment type="similarity">
    <text evidence="1">Belongs to the thioesterase PaaI family.</text>
</comment>
<dbReference type="AlphaFoldDB" id="A0A2H8U0T2"/>
<keyword evidence="2" id="KW-0378">Hydrolase</keyword>
<proteinExistence type="inferred from homology"/>
<protein>
    <submittedName>
        <fullName evidence="4">Acyl-coenzyme A thioesterase 13</fullName>
    </submittedName>
</protein>
<accession>A0A2H8U0T2</accession>
<dbReference type="PANTHER" id="PTHR21660">
    <property type="entry name" value="THIOESTERASE SUPERFAMILY MEMBER-RELATED"/>
    <property type="match status" value="1"/>
</dbReference>
<organism evidence="4">
    <name type="scientific">Melanaphis sacchari</name>
    <dbReference type="NCBI Taxonomy" id="742174"/>
    <lineage>
        <taxon>Eukaryota</taxon>
        <taxon>Metazoa</taxon>
        <taxon>Ecdysozoa</taxon>
        <taxon>Arthropoda</taxon>
        <taxon>Hexapoda</taxon>
        <taxon>Insecta</taxon>
        <taxon>Pterygota</taxon>
        <taxon>Neoptera</taxon>
        <taxon>Paraneoptera</taxon>
        <taxon>Hemiptera</taxon>
        <taxon>Sternorrhyncha</taxon>
        <taxon>Aphidomorpha</taxon>
        <taxon>Aphidoidea</taxon>
        <taxon>Aphididae</taxon>
        <taxon>Aphidini</taxon>
        <taxon>Melanaphis</taxon>
    </lineage>
</organism>
<dbReference type="GO" id="GO:0047617">
    <property type="term" value="F:fatty acyl-CoA hydrolase activity"/>
    <property type="evidence" value="ECO:0007669"/>
    <property type="project" value="InterPro"/>
</dbReference>
<dbReference type="InterPro" id="IPR029069">
    <property type="entry name" value="HotDog_dom_sf"/>
</dbReference>
<dbReference type="OrthoDB" id="46529at2759"/>
<dbReference type="InterPro" id="IPR039298">
    <property type="entry name" value="ACOT13"/>
</dbReference>
<reference evidence="4" key="1">
    <citation type="submission" date="2017-10" db="EMBL/GenBank/DDBJ databases">
        <title>Transcriptome Assembly of Sugarcane Aphid Adults.</title>
        <authorList>
            <person name="Scully E.D."/>
            <person name="Palmer N.A."/>
            <person name="Geib S.M."/>
            <person name="Sarath G."/>
            <person name="Sattler S.E."/>
        </authorList>
    </citation>
    <scope>NUCLEOTIDE SEQUENCE</scope>
    <source>
        <tissue evidence="4">Whole body</tissue>
    </source>
</reference>
<dbReference type="InterPro" id="IPR003736">
    <property type="entry name" value="PAAI_dom"/>
</dbReference>
<dbReference type="CDD" id="cd03443">
    <property type="entry name" value="PaaI_thioesterase"/>
    <property type="match status" value="1"/>
</dbReference>
<evidence type="ECO:0000259" key="3">
    <source>
        <dbReference type="Pfam" id="PF03061"/>
    </source>
</evidence>
<evidence type="ECO:0000256" key="1">
    <source>
        <dbReference type="ARBA" id="ARBA00008324"/>
    </source>
</evidence>
<dbReference type="Gene3D" id="3.10.129.10">
    <property type="entry name" value="Hotdog Thioesterase"/>
    <property type="match status" value="1"/>
</dbReference>
<evidence type="ECO:0000313" key="4">
    <source>
        <dbReference type="EMBL" id="MBW19422.1"/>
    </source>
</evidence>
<dbReference type="EMBL" id="GFXV01007617">
    <property type="protein sequence ID" value="MBW19422.1"/>
    <property type="molecule type" value="Transcribed_RNA"/>
</dbReference>
<dbReference type="Pfam" id="PF03061">
    <property type="entry name" value="4HBT"/>
    <property type="match status" value="1"/>
</dbReference>